<gene>
    <name evidence="1" type="ORF">FA95DRAFT_1517317</name>
</gene>
<proteinExistence type="predicted"/>
<evidence type="ECO:0000313" key="2">
    <source>
        <dbReference type="Proteomes" id="UP000814033"/>
    </source>
</evidence>
<dbReference type="Proteomes" id="UP000814033">
    <property type="component" value="Unassembled WGS sequence"/>
</dbReference>
<keyword evidence="2" id="KW-1185">Reference proteome</keyword>
<protein>
    <submittedName>
        <fullName evidence="1">Uncharacterized protein</fullName>
    </submittedName>
</protein>
<evidence type="ECO:0000313" key="1">
    <source>
        <dbReference type="EMBL" id="KAI0048567.1"/>
    </source>
</evidence>
<sequence>MHRFRKWSDPRRSQVPDSARSSASSSSRTPLYPVEPVPALPPASDFRTSLILPDLSRRFTLLRDASGDPVSIDGLKSKFAEQRARGAQNSLSEEEEDMLLETLGRLRAKASMSSSTASRTDSAYGAGRDSASDTGGSSVTSSPRGSASSKRYSNNMFGSGRLRDYNYTYMRNAQQQSRGGSGVSTLSTLSSSSARATATEDNPHENGAAHAQVLEDHDNGVSEDATATLLEKRLSKTFRREHLRRASMALEDVIREIEEEAEVVPDDGDGDDKILVPRSPVVHHERSASVANGTVHRSPDDYETGTAVSPDPADVDRSRSTPSPYPRSAGASPTPRIPGYVPGMPRPMTPRDFSFDTDDASPSNSTTPRATSPRLPGNGRASPVVPLHIASSILRRESNQPRPSSPLSTAAPYTPRSPNGSGRYTPEDITRGPDDSFMDFGNPLDSSILGRRRPASPLGANTFQPMSVSSRPGTPSNVTWKKPAHSHKGSGSSASGHSRSGSSVSFTEAPSERPGSRARSGSVGTGLGHTRNESAASTNDLHDVLHFDRAMSSMSRAMRSPALPDSPTDTNIAGAQSLSALMSAGQAAAENRPPSALSGSDPLSASSSFVSRPLRSPTPTQFAQRSPASPSFPDNDLTINTRSAKRASKQTISSPFSLNQSNPLILSPMLNSSRSSMESVGSSYHSWEAENKTDRTVQLLAAFEPQQPAWHDLAGTEHSSASTFGDGAIDAEDIIQQYAGLSKVDFVAIQERLVFAAKLKADAPETRERHNSLRRRRPSTSQSVHSTNGRESRNAEPAPQVSSRAMPPENVAKANALLDSVLDSIQSPSTRSVDVNATNIMDDVTQKPAQSPTDTELSSPTRRRRAALADALFGELDSGEVPVSPNVVAGHPRPRPSVPLAPESLKSHPSHEAASPSPLPSSSLPVSPPSASAPPDSPFANQVELAKEVQRRTDVAMAQLKKIPSNSKINEGGSVAQRRHVDRSQISAPKLVSASTSVDTIPLRSPSAASGVAPGQNPSKLGSRFKRLRGTLRAKPNALSGDEVTPYPLDLNSPSSSQTVRYEPMPSPPEKPAVTSASDLGRSKTSPTMVVTPPASAGPGLKGFMARFLKRPSETSELDRRRTAQYSTTLAPPAPYGSQFQQASAQQVRSAPPENLSFRVPPPKNPGPPASTMSPPPSAPPQTAHASFDSGQSKAADENALRQLFDAANNLGLDQSALSDLLARSTSVSSRSTAALTSKHASAATTGWAGENTVYERALSPTASKGRPSFDQSPASRQSPDVVKKLSVRKPTARAPLPSEGNTVVRRTLIFPSEARQATPDISVPSRKGSTRRRRSASAASVNSGSLHDRAPTPPPPRSPTGKRFSTDSSPPLPQIPVSLLSQTENIANMPLSAPPLPLEKSSSAYDSLYEMYTGDGKPAISVSEAQPGPGDAGQGPSADTLANLEPGAAVEVLEMANGETIWSIVNGLRDDDAESFYGSRASFMSEYSLRDEGVQLFFKEHGRKTSKDSQSSFLSRRRTTQGVPKRPETKVFFSSAAQIGRLIDNLSHGADAGSFNIAPTAPHANSFHSESSAHWTVEERLERMLGSLTTS</sequence>
<comment type="caution">
    <text evidence="1">The sequence shown here is derived from an EMBL/GenBank/DDBJ whole genome shotgun (WGS) entry which is preliminary data.</text>
</comment>
<accession>A0ACB8RXR4</accession>
<dbReference type="EMBL" id="MU275885">
    <property type="protein sequence ID" value="KAI0048567.1"/>
    <property type="molecule type" value="Genomic_DNA"/>
</dbReference>
<name>A0ACB8RXR4_9AGAM</name>
<reference evidence="1" key="2">
    <citation type="journal article" date="2022" name="New Phytol.">
        <title>Evolutionary transition to the ectomycorrhizal habit in the genomes of a hyperdiverse lineage of mushroom-forming fungi.</title>
        <authorList>
            <person name="Looney B."/>
            <person name="Miyauchi S."/>
            <person name="Morin E."/>
            <person name="Drula E."/>
            <person name="Courty P.E."/>
            <person name="Kohler A."/>
            <person name="Kuo A."/>
            <person name="LaButti K."/>
            <person name="Pangilinan J."/>
            <person name="Lipzen A."/>
            <person name="Riley R."/>
            <person name="Andreopoulos W."/>
            <person name="He G."/>
            <person name="Johnson J."/>
            <person name="Nolan M."/>
            <person name="Tritt A."/>
            <person name="Barry K.W."/>
            <person name="Grigoriev I.V."/>
            <person name="Nagy L.G."/>
            <person name="Hibbett D."/>
            <person name="Henrissat B."/>
            <person name="Matheny P.B."/>
            <person name="Labbe J."/>
            <person name="Martin F.M."/>
        </authorList>
    </citation>
    <scope>NUCLEOTIDE SEQUENCE</scope>
    <source>
        <strain evidence="1">FP105234-sp</strain>
    </source>
</reference>
<organism evidence="1 2">
    <name type="scientific">Auriscalpium vulgare</name>
    <dbReference type="NCBI Taxonomy" id="40419"/>
    <lineage>
        <taxon>Eukaryota</taxon>
        <taxon>Fungi</taxon>
        <taxon>Dikarya</taxon>
        <taxon>Basidiomycota</taxon>
        <taxon>Agaricomycotina</taxon>
        <taxon>Agaricomycetes</taxon>
        <taxon>Russulales</taxon>
        <taxon>Auriscalpiaceae</taxon>
        <taxon>Auriscalpium</taxon>
    </lineage>
</organism>
<reference evidence="1" key="1">
    <citation type="submission" date="2021-02" db="EMBL/GenBank/DDBJ databases">
        <authorList>
            <consortium name="DOE Joint Genome Institute"/>
            <person name="Ahrendt S."/>
            <person name="Looney B.P."/>
            <person name="Miyauchi S."/>
            <person name="Morin E."/>
            <person name="Drula E."/>
            <person name="Courty P.E."/>
            <person name="Chicoki N."/>
            <person name="Fauchery L."/>
            <person name="Kohler A."/>
            <person name="Kuo A."/>
            <person name="Labutti K."/>
            <person name="Pangilinan J."/>
            <person name="Lipzen A."/>
            <person name="Riley R."/>
            <person name="Andreopoulos W."/>
            <person name="He G."/>
            <person name="Johnson J."/>
            <person name="Barry K.W."/>
            <person name="Grigoriev I.V."/>
            <person name="Nagy L."/>
            <person name="Hibbett D."/>
            <person name="Henrissat B."/>
            <person name="Matheny P.B."/>
            <person name="Labbe J."/>
            <person name="Martin F."/>
        </authorList>
    </citation>
    <scope>NUCLEOTIDE SEQUENCE</scope>
    <source>
        <strain evidence="1">FP105234-sp</strain>
    </source>
</reference>